<keyword evidence="2" id="KW-0964">Secreted</keyword>
<keyword evidence="5" id="KW-0677">Repeat</keyword>
<evidence type="ECO:0000256" key="9">
    <source>
        <dbReference type="ARBA" id="ARBA00023157"/>
    </source>
</evidence>
<comment type="subcellular location">
    <subcellularLocation>
        <location evidence="1">Secreted</location>
        <location evidence="1">Extracellular space</location>
        <location evidence="1">Extracellular matrix</location>
        <location evidence="1">Basement membrane</location>
    </subcellularLocation>
</comment>
<dbReference type="InterPro" id="IPR056863">
    <property type="entry name" value="LMN_ATRN_NET-like_EGF"/>
</dbReference>
<dbReference type="SUPFAM" id="SSF57196">
    <property type="entry name" value="EGF/Laminin"/>
    <property type="match status" value="1"/>
</dbReference>
<dbReference type="PANTHER" id="PTHR10574:SF444">
    <property type="entry name" value="BASEMENT MEMBRANE-SPECIFIC HEPARAN SULFATE PROTEOGLYCAN CORE PROTEIN"/>
    <property type="match status" value="1"/>
</dbReference>
<evidence type="ECO:0000256" key="3">
    <source>
        <dbReference type="ARBA" id="ARBA00022530"/>
    </source>
</evidence>
<dbReference type="OrthoDB" id="10055367at2759"/>
<protein>
    <submittedName>
        <fullName evidence="15">Receptor binding</fullName>
    </submittedName>
</protein>
<dbReference type="InterPro" id="IPR050440">
    <property type="entry name" value="Laminin/Netrin_ECM"/>
</dbReference>
<keyword evidence="15" id="KW-0675">Receptor</keyword>
<name>A0A9X0CEH9_9CNID</name>
<comment type="caution">
    <text evidence="15">The sequence shown here is derived from an EMBL/GenBank/DDBJ whole genome shotgun (WGS) entry which is preliminary data.</text>
</comment>
<evidence type="ECO:0000256" key="11">
    <source>
        <dbReference type="ARBA" id="ARBA00023292"/>
    </source>
</evidence>
<dbReference type="GO" id="GO:0005604">
    <property type="term" value="C:basement membrane"/>
    <property type="evidence" value="ECO:0007669"/>
    <property type="project" value="UniProtKB-SubCell"/>
</dbReference>
<keyword evidence="6" id="KW-0084">Basement membrane</keyword>
<keyword evidence="7" id="KW-0130">Cell adhesion</keyword>
<evidence type="ECO:0000313" key="16">
    <source>
        <dbReference type="Proteomes" id="UP001163046"/>
    </source>
</evidence>
<dbReference type="SMART" id="SM00180">
    <property type="entry name" value="EGF_Lam"/>
    <property type="match status" value="1"/>
</dbReference>
<sequence>MDNWELENSPAIVVKIDDTNLYASVSSQRDEKGKPIYWLASKEYLGQKMSSYGGKLTYTIRYEVPQGEGSPVLTTKPDVVLEGENGKVLNYKRQLQLSPGQTSAVEVQFLEYLWEDASGSNVSRDDFMSVLHDLKSLKLRASYSTVVAEVTIDDVIMGVAVDGPIVGAARANSVEVCDCPESATGASCELCGKGYTRAVDNTTCIPCNCFGHSDDCDGETGNCFSCQDNTTGLNCEVCEAGFFGDATAGSSQDCGICECPLGITSNSFATDCALDTFNNLWCTCQEGYSGRIVSGVLMVSMVMLLNLATTVRGVFVVEILMPVLMEAATLRRESALNVSMLRQETSVTTV</sequence>
<dbReference type="InterPro" id="IPR000034">
    <property type="entry name" value="Laminin_IV"/>
</dbReference>
<keyword evidence="11 12" id="KW-0424">Laminin EGF-like domain</keyword>
<dbReference type="Pfam" id="PF00053">
    <property type="entry name" value="EGF_laminin"/>
    <property type="match status" value="1"/>
</dbReference>
<evidence type="ECO:0000259" key="14">
    <source>
        <dbReference type="PROSITE" id="PS51115"/>
    </source>
</evidence>
<evidence type="ECO:0000256" key="12">
    <source>
        <dbReference type="PROSITE-ProRule" id="PRU00460"/>
    </source>
</evidence>
<feature type="domain" description="Laminin EGF-like" evidence="13">
    <location>
        <begin position="207"/>
        <end position="256"/>
    </location>
</feature>
<dbReference type="InterPro" id="IPR002049">
    <property type="entry name" value="LE_dom"/>
</dbReference>
<evidence type="ECO:0000256" key="5">
    <source>
        <dbReference type="ARBA" id="ARBA00022737"/>
    </source>
</evidence>
<dbReference type="GO" id="GO:0007155">
    <property type="term" value="P:cell adhesion"/>
    <property type="evidence" value="ECO:0007669"/>
    <property type="project" value="UniProtKB-KW"/>
</dbReference>
<dbReference type="PROSITE" id="PS01248">
    <property type="entry name" value="EGF_LAM_1"/>
    <property type="match status" value="1"/>
</dbReference>
<dbReference type="GO" id="GO:0009888">
    <property type="term" value="P:tissue development"/>
    <property type="evidence" value="ECO:0007669"/>
    <property type="project" value="TreeGrafter"/>
</dbReference>
<keyword evidence="9 12" id="KW-1015">Disulfide bond</keyword>
<dbReference type="PROSITE" id="PS51115">
    <property type="entry name" value="LAMININ_IVA"/>
    <property type="match status" value="1"/>
</dbReference>
<dbReference type="FunFam" id="2.10.25.10:FF:000065">
    <property type="entry name" value="Laminin subunit beta 1"/>
    <property type="match status" value="1"/>
</dbReference>
<keyword evidence="3" id="KW-0272">Extracellular matrix</keyword>
<keyword evidence="16" id="KW-1185">Reference proteome</keyword>
<organism evidence="15 16">
    <name type="scientific">Desmophyllum pertusum</name>
    <dbReference type="NCBI Taxonomy" id="174260"/>
    <lineage>
        <taxon>Eukaryota</taxon>
        <taxon>Metazoa</taxon>
        <taxon>Cnidaria</taxon>
        <taxon>Anthozoa</taxon>
        <taxon>Hexacorallia</taxon>
        <taxon>Scleractinia</taxon>
        <taxon>Caryophylliina</taxon>
        <taxon>Caryophylliidae</taxon>
        <taxon>Desmophyllum</taxon>
    </lineage>
</organism>
<evidence type="ECO:0000313" key="15">
    <source>
        <dbReference type="EMBL" id="KAJ7333745.1"/>
    </source>
</evidence>
<dbReference type="PANTHER" id="PTHR10574">
    <property type="entry name" value="NETRIN/LAMININ-RELATED"/>
    <property type="match status" value="1"/>
</dbReference>
<evidence type="ECO:0000256" key="1">
    <source>
        <dbReference type="ARBA" id="ARBA00004302"/>
    </source>
</evidence>
<evidence type="ECO:0000256" key="2">
    <source>
        <dbReference type="ARBA" id="ARBA00022525"/>
    </source>
</evidence>
<dbReference type="SMART" id="SM00281">
    <property type="entry name" value="LamB"/>
    <property type="match status" value="1"/>
</dbReference>
<gene>
    <name evidence="15" type="primary">epi-1_1</name>
    <name evidence="15" type="ORF">OS493_015833</name>
</gene>
<dbReference type="Gene3D" id="2.10.25.10">
    <property type="entry name" value="Laminin"/>
    <property type="match status" value="1"/>
</dbReference>
<dbReference type="CDD" id="cd00055">
    <property type="entry name" value="EGF_Lam"/>
    <property type="match status" value="1"/>
</dbReference>
<comment type="caution">
    <text evidence="12">Lacks conserved residue(s) required for the propagation of feature annotation.</text>
</comment>
<evidence type="ECO:0000256" key="4">
    <source>
        <dbReference type="ARBA" id="ARBA00022729"/>
    </source>
</evidence>
<evidence type="ECO:0000256" key="10">
    <source>
        <dbReference type="ARBA" id="ARBA00023180"/>
    </source>
</evidence>
<dbReference type="Pfam" id="PF00052">
    <property type="entry name" value="Laminin_B"/>
    <property type="match status" value="1"/>
</dbReference>
<proteinExistence type="predicted"/>
<keyword evidence="8" id="KW-0175">Coiled coil</keyword>
<dbReference type="Proteomes" id="UP001163046">
    <property type="component" value="Unassembled WGS sequence"/>
</dbReference>
<dbReference type="AlphaFoldDB" id="A0A9X0CEH9"/>
<dbReference type="EMBL" id="MU827785">
    <property type="protein sequence ID" value="KAJ7333745.1"/>
    <property type="molecule type" value="Genomic_DNA"/>
</dbReference>
<evidence type="ECO:0000256" key="7">
    <source>
        <dbReference type="ARBA" id="ARBA00022889"/>
    </source>
</evidence>
<feature type="domain" description="Laminin IV type A" evidence="14">
    <location>
        <begin position="1"/>
        <end position="176"/>
    </location>
</feature>
<dbReference type="Pfam" id="PF24973">
    <property type="entry name" value="EGF_LMN_ATRN"/>
    <property type="match status" value="1"/>
</dbReference>
<dbReference type="PROSITE" id="PS50027">
    <property type="entry name" value="EGF_LAM_2"/>
    <property type="match status" value="1"/>
</dbReference>
<accession>A0A9X0CEH9</accession>
<keyword evidence="10" id="KW-0325">Glycoprotein</keyword>
<reference evidence="15" key="1">
    <citation type="submission" date="2023-01" db="EMBL/GenBank/DDBJ databases">
        <title>Genome assembly of the deep-sea coral Lophelia pertusa.</title>
        <authorList>
            <person name="Herrera S."/>
            <person name="Cordes E."/>
        </authorList>
    </citation>
    <scope>NUCLEOTIDE SEQUENCE</scope>
    <source>
        <strain evidence="15">USNM1676648</strain>
        <tissue evidence="15">Polyp</tissue>
    </source>
</reference>
<dbReference type="GO" id="GO:0009887">
    <property type="term" value="P:animal organ morphogenesis"/>
    <property type="evidence" value="ECO:0007669"/>
    <property type="project" value="TreeGrafter"/>
</dbReference>
<evidence type="ECO:0000256" key="6">
    <source>
        <dbReference type="ARBA" id="ARBA00022869"/>
    </source>
</evidence>
<evidence type="ECO:0000256" key="8">
    <source>
        <dbReference type="ARBA" id="ARBA00023054"/>
    </source>
</evidence>
<feature type="disulfide bond" evidence="12">
    <location>
        <begin position="226"/>
        <end position="235"/>
    </location>
</feature>
<evidence type="ECO:0000259" key="13">
    <source>
        <dbReference type="PROSITE" id="PS50027"/>
    </source>
</evidence>
<keyword evidence="4" id="KW-0732">Signal</keyword>